<dbReference type="InterPro" id="IPR014755">
    <property type="entry name" value="Cu-Rt/internalin_Ig-like"/>
</dbReference>
<evidence type="ECO:0008006" key="15">
    <source>
        <dbReference type="Google" id="ProtNLM"/>
    </source>
</evidence>
<feature type="transmembrane region" description="Helical" evidence="9">
    <location>
        <begin position="248"/>
        <end position="271"/>
    </location>
</feature>
<proteinExistence type="predicted"/>
<evidence type="ECO:0000259" key="11">
    <source>
        <dbReference type="Pfam" id="PF04234"/>
    </source>
</evidence>
<feature type="transmembrane region" description="Helical" evidence="9">
    <location>
        <begin position="283"/>
        <end position="300"/>
    </location>
</feature>
<dbReference type="Pfam" id="PF04234">
    <property type="entry name" value="CopC"/>
    <property type="match status" value="1"/>
</dbReference>
<comment type="subcellular location">
    <subcellularLocation>
        <location evidence="1">Cell membrane</location>
        <topology evidence="1">Multi-pass membrane protein</topology>
    </subcellularLocation>
</comment>
<reference evidence="13 14" key="1">
    <citation type="submission" date="2015-01" db="EMBL/GenBank/DDBJ databases">
        <title>Genome sequence of Mycobacterium llatzerense and Mycobacterium immunogenum recovered from brain abscess.</title>
        <authorList>
            <person name="Greninger A.L."/>
            <person name="Langelier C."/>
            <person name="Cunningham G."/>
            <person name="Chiu C.Y."/>
            <person name="Miller S."/>
        </authorList>
    </citation>
    <scope>NUCLEOTIDE SEQUENCE [LARGE SCALE GENOMIC DNA]</scope>
    <source>
        <strain evidence="13 14">CLUC14</strain>
    </source>
</reference>
<dbReference type="GO" id="GO:0005507">
    <property type="term" value="F:copper ion binding"/>
    <property type="evidence" value="ECO:0007669"/>
    <property type="project" value="InterPro"/>
</dbReference>
<dbReference type="GO" id="GO:0046688">
    <property type="term" value="P:response to copper ion"/>
    <property type="evidence" value="ECO:0007669"/>
    <property type="project" value="InterPro"/>
</dbReference>
<dbReference type="InterPro" id="IPR032694">
    <property type="entry name" value="CopC/D"/>
</dbReference>
<gene>
    <name evidence="13" type="ORF">TL10_20720</name>
</gene>
<dbReference type="GO" id="GO:0042597">
    <property type="term" value="C:periplasmic space"/>
    <property type="evidence" value="ECO:0007669"/>
    <property type="project" value="InterPro"/>
</dbReference>
<evidence type="ECO:0000256" key="4">
    <source>
        <dbReference type="ARBA" id="ARBA00022723"/>
    </source>
</evidence>
<evidence type="ECO:0000256" key="1">
    <source>
        <dbReference type="ARBA" id="ARBA00004651"/>
    </source>
</evidence>
<organism evidence="13 14">
    <name type="scientific">Mycolicibacterium llatzerense</name>
    <dbReference type="NCBI Taxonomy" id="280871"/>
    <lineage>
        <taxon>Bacteria</taxon>
        <taxon>Bacillati</taxon>
        <taxon>Actinomycetota</taxon>
        <taxon>Actinomycetes</taxon>
        <taxon>Mycobacteriales</taxon>
        <taxon>Mycobacteriaceae</taxon>
        <taxon>Mycolicibacterium</taxon>
    </lineage>
</organism>
<feature type="transmembrane region" description="Helical" evidence="9">
    <location>
        <begin position="216"/>
        <end position="236"/>
    </location>
</feature>
<evidence type="ECO:0000256" key="2">
    <source>
        <dbReference type="ARBA" id="ARBA00022475"/>
    </source>
</evidence>
<dbReference type="SUPFAM" id="SSF81296">
    <property type="entry name" value="E set domains"/>
    <property type="match status" value="1"/>
</dbReference>
<feature type="chain" id="PRO_5002247474" description="Copper resistance protein CopC" evidence="10">
    <location>
        <begin position="18"/>
        <end position="475"/>
    </location>
</feature>
<feature type="transmembrane region" description="Helical" evidence="9">
    <location>
        <begin position="347"/>
        <end position="365"/>
    </location>
</feature>
<evidence type="ECO:0000256" key="5">
    <source>
        <dbReference type="ARBA" id="ARBA00022729"/>
    </source>
</evidence>
<dbReference type="InterPro" id="IPR007348">
    <property type="entry name" value="CopC_dom"/>
</dbReference>
<accession>A0A0D1L262</accession>
<dbReference type="PANTHER" id="PTHR34820:SF4">
    <property type="entry name" value="INNER MEMBRANE PROTEIN YEBZ"/>
    <property type="match status" value="1"/>
</dbReference>
<evidence type="ECO:0000256" key="8">
    <source>
        <dbReference type="ARBA" id="ARBA00023136"/>
    </source>
</evidence>
<keyword evidence="14" id="KW-1185">Reference proteome</keyword>
<protein>
    <recommendedName>
        <fullName evidence="15">Copper resistance protein CopC</fullName>
    </recommendedName>
</protein>
<dbReference type="Pfam" id="PF05425">
    <property type="entry name" value="CopD"/>
    <property type="match status" value="1"/>
</dbReference>
<dbReference type="EMBL" id="JXST01000032">
    <property type="protein sequence ID" value="KIU15125.1"/>
    <property type="molecule type" value="Genomic_DNA"/>
</dbReference>
<feature type="transmembrane region" description="Helical" evidence="9">
    <location>
        <begin position="312"/>
        <end position="335"/>
    </location>
</feature>
<evidence type="ECO:0000256" key="9">
    <source>
        <dbReference type="SAM" id="Phobius"/>
    </source>
</evidence>
<dbReference type="Proteomes" id="UP000032221">
    <property type="component" value="Unassembled WGS sequence"/>
</dbReference>
<dbReference type="InterPro" id="IPR014756">
    <property type="entry name" value="Ig_E-set"/>
</dbReference>
<evidence type="ECO:0000313" key="13">
    <source>
        <dbReference type="EMBL" id="KIU15125.1"/>
    </source>
</evidence>
<dbReference type="PANTHER" id="PTHR34820">
    <property type="entry name" value="INNER MEMBRANE PROTEIN YEBZ"/>
    <property type="match status" value="1"/>
</dbReference>
<dbReference type="STRING" id="280871.TL10_20720"/>
<evidence type="ECO:0000256" key="6">
    <source>
        <dbReference type="ARBA" id="ARBA00022989"/>
    </source>
</evidence>
<feature type="transmembrane region" description="Helical" evidence="9">
    <location>
        <begin position="168"/>
        <end position="186"/>
    </location>
</feature>
<keyword evidence="2" id="KW-1003">Cell membrane</keyword>
<keyword evidence="5 10" id="KW-0732">Signal</keyword>
<dbReference type="PATRIC" id="fig|280871.6.peg.4292"/>
<keyword evidence="4" id="KW-0479">Metal-binding</keyword>
<keyword evidence="7" id="KW-0186">Copper</keyword>
<name>A0A0D1L262_9MYCO</name>
<evidence type="ECO:0000259" key="12">
    <source>
        <dbReference type="Pfam" id="PF05425"/>
    </source>
</evidence>
<evidence type="ECO:0000256" key="10">
    <source>
        <dbReference type="SAM" id="SignalP"/>
    </source>
</evidence>
<evidence type="ECO:0000313" key="14">
    <source>
        <dbReference type="Proteomes" id="UP000032221"/>
    </source>
</evidence>
<feature type="transmembrane region" description="Helical" evidence="9">
    <location>
        <begin position="192"/>
        <end position="209"/>
    </location>
</feature>
<feature type="domain" description="Copper resistance protein D" evidence="12">
    <location>
        <begin position="277"/>
        <end position="365"/>
    </location>
</feature>
<dbReference type="GO" id="GO:0006825">
    <property type="term" value="P:copper ion transport"/>
    <property type="evidence" value="ECO:0007669"/>
    <property type="project" value="InterPro"/>
</dbReference>
<dbReference type="GO" id="GO:0005886">
    <property type="term" value="C:plasma membrane"/>
    <property type="evidence" value="ECO:0007669"/>
    <property type="project" value="UniProtKB-SubCell"/>
</dbReference>
<dbReference type="AlphaFoldDB" id="A0A0D1L262"/>
<evidence type="ECO:0000256" key="7">
    <source>
        <dbReference type="ARBA" id="ARBA00023008"/>
    </source>
</evidence>
<dbReference type="Gene3D" id="2.60.40.1220">
    <property type="match status" value="1"/>
</dbReference>
<feature type="signal peptide" evidence="10">
    <location>
        <begin position="1"/>
        <end position="17"/>
    </location>
</feature>
<keyword evidence="3 9" id="KW-0812">Transmembrane</keyword>
<evidence type="ECO:0000256" key="3">
    <source>
        <dbReference type="ARBA" id="ARBA00022692"/>
    </source>
</evidence>
<comment type="caution">
    <text evidence="13">The sequence shown here is derived from an EMBL/GenBank/DDBJ whole genome shotgun (WGS) entry which is preliminary data.</text>
</comment>
<sequence>MLAALLALLLPAPVAHAHAVLVSSDPVDGTTLPAAPSRVTLTFDEPVRLIPGAVQVISNSGVRVDQAVRQQSGNTAVQLELPPDLPRGSYTATWRLMSADGHEVSGSVSFGVQQAPDAPPEARPVVSSSTASDVTRGLKYTGLALCVGVLAAARLVWGWALALRRTRILAGTGWALLAAATVIDTATTGTGLYAEVALLGVAAIALVRNARLGTPLFAVAAGWLAAGIAASGHAAAGPDPWLATTVTTIHLLAMALWVGGLSVLTLVVLPARRSDELQRWSRVAFGCVAAVLLTGEYQAWRQVSPIESLWSTGYGMALCAKVFLVTLTAALAYLGRRRLTPERLRRTVPLETALAVLVLVLTTVLTGEPPARTTYGPPLTATAALDQGRQAQVHLDTTRHGAIPIDITAPGATAMRGTLSSAEIASLPVRFTAGPDGRWHSTYATAPRPGLWTLQLTVQFGANDAAVTSVPFRAW</sequence>
<feature type="transmembrane region" description="Helical" evidence="9">
    <location>
        <begin position="140"/>
        <end position="161"/>
    </location>
</feature>
<dbReference type="InterPro" id="IPR008457">
    <property type="entry name" value="Cu-R_CopD_dom"/>
</dbReference>
<feature type="domain" description="CopC" evidence="11">
    <location>
        <begin position="18"/>
        <end position="112"/>
    </location>
</feature>
<keyword evidence="8 9" id="KW-0472">Membrane</keyword>
<keyword evidence="6 9" id="KW-1133">Transmembrane helix</keyword>